<keyword evidence="12" id="KW-1185">Reference proteome</keyword>
<feature type="domain" description="Cation/H+ exchanger transmembrane" evidence="10">
    <location>
        <begin position="15"/>
        <end position="389"/>
    </location>
</feature>
<evidence type="ECO:0000256" key="9">
    <source>
        <dbReference type="SAM" id="Phobius"/>
    </source>
</evidence>
<name>A0A6M1LAG4_9ACTN</name>
<feature type="transmembrane region" description="Helical" evidence="9">
    <location>
        <begin position="304"/>
        <end position="327"/>
    </location>
</feature>
<comment type="subcellular location">
    <subcellularLocation>
        <location evidence="1">Cell membrane</location>
        <topology evidence="1">Multi-pass membrane protein</topology>
    </subcellularLocation>
</comment>
<reference evidence="11 12" key="1">
    <citation type="submission" date="2020-02" db="EMBL/GenBank/DDBJ databases">
        <title>Draft Genome Sequence of Verrucosispora sp. Strain CWR15, Isolated from Gulf of Mexico Sponge.</title>
        <authorList>
            <person name="Kennedy S.J."/>
            <person name="Cella E."/>
            <person name="Azarian T."/>
            <person name="Baker B.J."/>
            <person name="Shaw L.N."/>
        </authorList>
    </citation>
    <scope>NUCLEOTIDE SEQUENCE [LARGE SCALE GENOMIC DNA]</scope>
    <source>
        <strain evidence="11 12">CWR15</strain>
    </source>
</reference>
<evidence type="ECO:0000256" key="7">
    <source>
        <dbReference type="ARBA" id="ARBA00023065"/>
    </source>
</evidence>
<keyword evidence="6 9" id="KW-1133">Transmembrane helix</keyword>
<evidence type="ECO:0000256" key="3">
    <source>
        <dbReference type="ARBA" id="ARBA00022449"/>
    </source>
</evidence>
<feature type="transmembrane region" description="Helical" evidence="9">
    <location>
        <begin position="94"/>
        <end position="115"/>
    </location>
</feature>
<feature type="transmembrane region" description="Helical" evidence="9">
    <location>
        <begin position="368"/>
        <end position="387"/>
    </location>
</feature>
<proteinExistence type="predicted"/>
<dbReference type="Gene3D" id="1.20.1530.20">
    <property type="match status" value="1"/>
</dbReference>
<evidence type="ECO:0000259" key="10">
    <source>
        <dbReference type="Pfam" id="PF00999"/>
    </source>
</evidence>
<feature type="transmembrane region" description="Helical" evidence="9">
    <location>
        <begin position="339"/>
        <end position="356"/>
    </location>
</feature>
<feature type="transmembrane region" description="Helical" evidence="9">
    <location>
        <begin position="64"/>
        <end position="82"/>
    </location>
</feature>
<keyword evidence="2" id="KW-0813">Transport</keyword>
<evidence type="ECO:0000256" key="6">
    <source>
        <dbReference type="ARBA" id="ARBA00022989"/>
    </source>
</evidence>
<keyword evidence="4" id="KW-1003">Cell membrane</keyword>
<evidence type="ECO:0000256" key="4">
    <source>
        <dbReference type="ARBA" id="ARBA00022475"/>
    </source>
</evidence>
<keyword evidence="3" id="KW-0050">Antiport</keyword>
<evidence type="ECO:0000313" key="12">
    <source>
        <dbReference type="Proteomes" id="UP000478148"/>
    </source>
</evidence>
<organism evidence="11 12">
    <name type="scientific">Verrucosispora sioxanthis</name>
    <dbReference type="NCBI Taxonomy" id="2499994"/>
    <lineage>
        <taxon>Bacteria</taxon>
        <taxon>Bacillati</taxon>
        <taxon>Actinomycetota</taxon>
        <taxon>Actinomycetes</taxon>
        <taxon>Micromonosporales</taxon>
        <taxon>Micromonosporaceae</taxon>
        <taxon>Micromonospora</taxon>
    </lineage>
</organism>
<feature type="transmembrane region" description="Helical" evidence="9">
    <location>
        <begin position="6"/>
        <end position="22"/>
    </location>
</feature>
<evidence type="ECO:0000256" key="8">
    <source>
        <dbReference type="ARBA" id="ARBA00023136"/>
    </source>
</evidence>
<evidence type="ECO:0000256" key="2">
    <source>
        <dbReference type="ARBA" id="ARBA00022448"/>
    </source>
</evidence>
<feature type="transmembrane region" description="Helical" evidence="9">
    <location>
        <begin position="251"/>
        <end position="267"/>
    </location>
</feature>
<feature type="transmembrane region" description="Helical" evidence="9">
    <location>
        <begin position="192"/>
        <end position="215"/>
    </location>
</feature>
<gene>
    <name evidence="11" type="ORF">ENC19_22610</name>
</gene>
<comment type="caution">
    <text evidence="11">The sequence shown here is derived from an EMBL/GenBank/DDBJ whole genome shotgun (WGS) entry which is preliminary data.</text>
</comment>
<evidence type="ECO:0000256" key="1">
    <source>
        <dbReference type="ARBA" id="ARBA00004651"/>
    </source>
</evidence>
<dbReference type="GO" id="GO:1902600">
    <property type="term" value="P:proton transmembrane transport"/>
    <property type="evidence" value="ECO:0007669"/>
    <property type="project" value="InterPro"/>
</dbReference>
<dbReference type="GO" id="GO:0015297">
    <property type="term" value="F:antiporter activity"/>
    <property type="evidence" value="ECO:0007669"/>
    <property type="project" value="UniProtKB-KW"/>
</dbReference>
<keyword evidence="7" id="KW-0406">Ion transport</keyword>
<accession>A0A6M1LAG4</accession>
<sequence>MNRLHLSYALVGVLALLLAFWSSAVRRAPVSEPLLALSLGVLAGPVFGLIDLPAGETTVLMLEASRILLAISLMAVALRFPLSDYRSVIRPVGVLLAVAMVGMAVVSAGLAWVVLGLPLALAVLLGACVTPTDPVLASSVVSGRPAVRELPARLRQVISGESGANDGLAFAFVVLALSAVTSGSSRGALVEVIWAVAGALVIGVAVGWTAGRAILAAEKREDVDRGSLLVFTIVLGVAALGVARLAYTDGILAVFVAGLAYNGVVGGRSRASQQRLDDALTRYLVLPLFFLLGVEVPWRDWVELGWPVVAFAVAVLLLRRLPVVLALQPLLGMSWRSTVFLGWFGPVGVSALFYLTHSQDNGVADPRLWAAGSLAVVASTVVHGVTATPGRRWYARRPPASTG</sequence>
<dbReference type="RefSeq" id="WP_164449088.1">
    <property type="nucleotide sequence ID" value="NZ_SAIY01000008.1"/>
</dbReference>
<feature type="transmembrane region" description="Helical" evidence="9">
    <location>
        <begin position="34"/>
        <end position="52"/>
    </location>
</feature>
<dbReference type="PANTHER" id="PTHR32507:SF8">
    <property type="entry name" value="CNH1P"/>
    <property type="match status" value="1"/>
</dbReference>
<dbReference type="EMBL" id="SAIY01000008">
    <property type="protein sequence ID" value="NGM15241.1"/>
    <property type="molecule type" value="Genomic_DNA"/>
</dbReference>
<dbReference type="PANTHER" id="PTHR32507">
    <property type="entry name" value="NA(+)/H(+) ANTIPORTER 1"/>
    <property type="match status" value="1"/>
</dbReference>
<dbReference type="InterPro" id="IPR006153">
    <property type="entry name" value="Cation/H_exchanger_TM"/>
</dbReference>
<dbReference type="InterPro" id="IPR038770">
    <property type="entry name" value="Na+/solute_symporter_sf"/>
</dbReference>
<dbReference type="AlphaFoldDB" id="A0A6M1LAG4"/>
<feature type="transmembrane region" description="Helical" evidence="9">
    <location>
        <begin position="279"/>
        <end position="298"/>
    </location>
</feature>
<dbReference type="Proteomes" id="UP000478148">
    <property type="component" value="Unassembled WGS sequence"/>
</dbReference>
<evidence type="ECO:0000313" key="11">
    <source>
        <dbReference type="EMBL" id="NGM15241.1"/>
    </source>
</evidence>
<dbReference type="GO" id="GO:0005886">
    <property type="term" value="C:plasma membrane"/>
    <property type="evidence" value="ECO:0007669"/>
    <property type="project" value="UniProtKB-SubCell"/>
</dbReference>
<feature type="transmembrane region" description="Helical" evidence="9">
    <location>
        <begin position="227"/>
        <end position="245"/>
    </location>
</feature>
<protein>
    <recommendedName>
        <fullName evidence="10">Cation/H+ exchanger transmembrane domain-containing protein</fullName>
    </recommendedName>
</protein>
<evidence type="ECO:0000256" key="5">
    <source>
        <dbReference type="ARBA" id="ARBA00022692"/>
    </source>
</evidence>
<keyword evidence="8 9" id="KW-0472">Membrane</keyword>
<dbReference type="Pfam" id="PF00999">
    <property type="entry name" value="Na_H_Exchanger"/>
    <property type="match status" value="1"/>
</dbReference>
<keyword evidence="5 9" id="KW-0812">Transmembrane</keyword>